<evidence type="ECO:0000313" key="2">
    <source>
        <dbReference type="EMBL" id="KAL3837644.1"/>
    </source>
</evidence>
<protein>
    <submittedName>
        <fullName evidence="2">Uncharacterized protein</fullName>
    </submittedName>
</protein>
<dbReference type="EMBL" id="JBJQND010000018">
    <property type="protein sequence ID" value="KAL3837579.1"/>
    <property type="molecule type" value="Genomic_DNA"/>
</dbReference>
<organism evidence="2 3">
    <name type="scientific">Sinanodonta woodiana</name>
    <name type="common">Chinese pond mussel</name>
    <name type="synonym">Anodonta woodiana</name>
    <dbReference type="NCBI Taxonomy" id="1069815"/>
    <lineage>
        <taxon>Eukaryota</taxon>
        <taxon>Metazoa</taxon>
        <taxon>Spiralia</taxon>
        <taxon>Lophotrochozoa</taxon>
        <taxon>Mollusca</taxon>
        <taxon>Bivalvia</taxon>
        <taxon>Autobranchia</taxon>
        <taxon>Heteroconchia</taxon>
        <taxon>Palaeoheterodonta</taxon>
        <taxon>Unionida</taxon>
        <taxon>Unionoidea</taxon>
        <taxon>Unionidae</taxon>
        <taxon>Unioninae</taxon>
        <taxon>Sinanodonta</taxon>
    </lineage>
</organism>
<evidence type="ECO:0000313" key="1">
    <source>
        <dbReference type="EMBL" id="KAL3837579.1"/>
    </source>
</evidence>
<proteinExistence type="predicted"/>
<dbReference type="PANTHER" id="PTHR34494">
    <property type="entry name" value="PROTEIN CBG25024"/>
    <property type="match status" value="1"/>
</dbReference>
<evidence type="ECO:0000313" key="3">
    <source>
        <dbReference type="Proteomes" id="UP001634394"/>
    </source>
</evidence>
<dbReference type="EMBL" id="JBJQND010000018">
    <property type="protein sequence ID" value="KAL3837644.1"/>
    <property type="molecule type" value="Genomic_DNA"/>
</dbReference>
<reference evidence="2 3" key="1">
    <citation type="submission" date="2024-11" db="EMBL/GenBank/DDBJ databases">
        <title>Chromosome-level genome assembly of the freshwater bivalve Anodonta woodiana.</title>
        <authorList>
            <person name="Chen X."/>
        </authorList>
    </citation>
    <scope>NUCLEOTIDE SEQUENCE [LARGE SCALE GENOMIC DNA]</scope>
    <source>
        <strain evidence="2">MN2024</strain>
        <tissue evidence="2">Gills</tissue>
    </source>
</reference>
<dbReference type="PANTHER" id="PTHR34494:SF1">
    <property type="entry name" value="PROTEIN CBG25024"/>
    <property type="match status" value="1"/>
</dbReference>
<dbReference type="AlphaFoldDB" id="A0ABD3TKR2"/>
<dbReference type="Proteomes" id="UP001634394">
    <property type="component" value="Unassembled WGS sequence"/>
</dbReference>
<comment type="caution">
    <text evidence="2">The sequence shown here is derived from an EMBL/GenBank/DDBJ whole genome shotgun (WGS) entry which is preliminary data.</text>
</comment>
<sequence length="146" mass="15419">MDPVPVFSQIKSFAQWAIAGDSEGARETQIQFVKGLRVKLDYVPVVGPLKGAVHYVCGDEEGGDNAVKASFHTTGVIGGGVTGFMVGGPVGAAAGVVAGGFVMDFRFVEDVLRITKDPKDGGNYVDLIGRAVLDVMPESKIRFILF</sequence>
<name>A0ABD3TKR2_SINWO</name>
<keyword evidence="3" id="KW-1185">Reference proteome</keyword>
<accession>A0ABD3TKR2</accession>
<gene>
    <name evidence="1" type="ORF">ACJMK2_022927</name>
    <name evidence="2" type="ORF">ACJMK2_022990</name>
</gene>